<organism evidence="3 4">
    <name type="scientific">Alterisphingorhabdus coralli</name>
    <dbReference type="NCBI Taxonomy" id="3071408"/>
    <lineage>
        <taxon>Bacteria</taxon>
        <taxon>Pseudomonadati</taxon>
        <taxon>Pseudomonadota</taxon>
        <taxon>Alphaproteobacteria</taxon>
        <taxon>Sphingomonadales</taxon>
        <taxon>Sphingomonadaceae</taxon>
        <taxon>Alterisphingorhabdus (ex Yan et al. 2024)</taxon>
    </lineage>
</organism>
<dbReference type="PANTHER" id="PTHR43019:SF23">
    <property type="entry name" value="PROTEASE DO-LIKE 5, CHLOROPLASTIC"/>
    <property type="match status" value="1"/>
</dbReference>
<accession>A0AA97F6G5</accession>
<dbReference type="Gene3D" id="2.40.10.10">
    <property type="entry name" value="Trypsin-like serine proteases"/>
    <property type="match status" value="2"/>
</dbReference>
<dbReference type="InterPro" id="IPR043504">
    <property type="entry name" value="Peptidase_S1_PA_chymotrypsin"/>
</dbReference>
<keyword evidence="1" id="KW-0812">Transmembrane</keyword>
<protein>
    <submittedName>
        <fullName evidence="3">Trypsin-like peptidase domain-containing protein</fullName>
    </submittedName>
</protein>
<feature type="transmembrane region" description="Helical" evidence="1">
    <location>
        <begin position="332"/>
        <end position="350"/>
    </location>
</feature>
<dbReference type="EMBL" id="CP136594">
    <property type="protein sequence ID" value="WOE74168.1"/>
    <property type="molecule type" value="Genomic_DNA"/>
</dbReference>
<sequence>MTLITRLLPLLTLILSPILMAQPAYGNSADIQASSRSVVRVALIAMQGDQVFFLGHGSGFAVAPNVIVTNAHVVQPSINDSTIIVGVVPSEGRDIYKSRVIAFAPDKDLALLRLDEGSLEPLSIFASAARDGDDIVAIGYPGAVDRALGLTDGDKVEPGTPVKTKGTISGGRSNREFATLLHTAPVARGNSGGPIVDECGRVVGVNSFISVSDGSDAEFGFAISNQELLSFLRGSGIRPRTTSTPCRSPAQISQAETERALAEIAKQGDEAMARASAEQRRQAALERSVDQQIRSEREDYMALAMVLLVLSGFAGTSALVMDGRSGAKTGIGLGFVAVFLAGGAAALFFLRPSYDEFAERLEAALEARKEPPSAQNSASNYVGNNICKLDSERSRITISDIRQAPFTWSETGCVNGRTQYSQSGDSWVRILVPNQEQTVSVNRFDPQSGELTMSRYLLGRDAMQKARTIRARFNGNQCTDDMDIISSLQDVHTALLDIIPDNPNERLVFQCEKQAE</sequence>
<dbReference type="AlphaFoldDB" id="A0AA97F6G5"/>
<feature type="chain" id="PRO_5041687416" evidence="2">
    <location>
        <begin position="22"/>
        <end position="516"/>
    </location>
</feature>
<dbReference type="PRINTS" id="PR00834">
    <property type="entry name" value="PROTEASES2C"/>
</dbReference>
<name>A0AA97F6G5_9SPHN</name>
<feature type="transmembrane region" description="Helical" evidence="1">
    <location>
        <begin position="300"/>
        <end position="320"/>
    </location>
</feature>
<dbReference type="RefSeq" id="WP_317080401.1">
    <property type="nucleotide sequence ID" value="NZ_CP136594.1"/>
</dbReference>
<dbReference type="PANTHER" id="PTHR43019">
    <property type="entry name" value="SERINE ENDOPROTEASE DEGS"/>
    <property type="match status" value="1"/>
</dbReference>
<evidence type="ECO:0000256" key="1">
    <source>
        <dbReference type="SAM" id="Phobius"/>
    </source>
</evidence>
<dbReference type="GO" id="GO:0004252">
    <property type="term" value="F:serine-type endopeptidase activity"/>
    <property type="evidence" value="ECO:0007669"/>
    <property type="project" value="InterPro"/>
</dbReference>
<feature type="signal peptide" evidence="2">
    <location>
        <begin position="1"/>
        <end position="21"/>
    </location>
</feature>
<evidence type="ECO:0000313" key="4">
    <source>
        <dbReference type="Proteomes" id="UP001302429"/>
    </source>
</evidence>
<dbReference type="GO" id="GO:0006508">
    <property type="term" value="P:proteolysis"/>
    <property type="evidence" value="ECO:0007669"/>
    <property type="project" value="InterPro"/>
</dbReference>
<keyword evidence="2" id="KW-0732">Signal</keyword>
<evidence type="ECO:0000313" key="3">
    <source>
        <dbReference type="EMBL" id="WOE74168.1"/>
    </source>
</evidence>
<dbReference type="InterPro" id="IPR001940">
    <property type="entry name" value="Peptidase_S1C"/>
</dbReference>
<reference evidence="3 4" key="1">
    <citation type="submission" date="2023-10" db="EMBL/GenBank/DDBJ databases">
        <title>Complete genome sequence of a Sphingomonadaceae bacterium.</title>
        <authorList>
            <person name="Yan C."/>
        </authorList>
    </citation>
    <scope>NUCLEOTIDE SEQUENCE [LARGE SCALE GENOMIC DNA]</scope>
    <source>
        <strain evidence="3 4">SCSIO 66989</strain>
    </source>
</reference>
<dbReference type="KEGG" id="acoa:RB602_09905"/>
<keyword evidence="1" id="KW-0472">Membrane</keyword>
<dbReference type="Pfam" id="PF13365">
    <property type="entry name" value="Trypsin_2"/>
    <property type="match status" value="1"/>
</dbReference>
<proteinExistence type="predicted"/>
<gene>
    <name evidence="3" type="ORF">RB602_09905</name>
</gene>
<keyword evidence="4" id="KW-1185">Reference proteome</keyword>
<dbReference type="Proteomes" id="UP001302429">
    <property type="component" value="Chromosome"/>
</dbReference>
<evidence type="ECO:0000256" key="2">
    <source>
        <dbReference type="SAM" id="SignalP"/>
    </source>
</evidence>
<dbReference type="SUPFAM" id="SSF50494">
    <property type="entry name" value="Trypsin-like serine proteases"/>
    <property type="match status" value="1"/>
</dbReference>
<keyword evidence="1" id="KW-1133">Transmembrane helix</keyword>
<dbReference type="InterPro" id="IPR009003">
    <property type="entry name" value="Peptidase_S1_PA"/>
</dbReference>